<proteinExistence type="predicted"/>
<evidence type="ECO:0000313" key="1">
    <source>
        <dbReference type="EMBL" id="BAY87079.1"/>
    </source>
</evidence>
<dbReference type="OrthoDB" id="518205at2"/>
<reference evidence="1 2" key="1">
    <citation type="submission" date="2017-06" db="EMBL/GenBank/DDBJ databases">
        <title>Genome sequencing of cyanobaciteial culture collection at National Institute for Environmental Studies (NIES).</title>
        <authorList>
            <person name="Hirose Y."/>
            <person name="Shimura Y."/>
            <person name="Fujisawa T."/>
            <person name="Nakamura Y."/>
            <person name="Kawachi M."/>
        </authorList>
    </citation>
    <scope>NUCLEOTIDE SEQUENCE [LARGE SCALE GENOMIC DNA]</scope>
    <source>
        <strain evidence="1 2">NIES-267</strain>
    </source>
</reference>
<keyword evidence="2" id="KW-1185">Reference proteome</keyword>
<accession>A0A1Z4M0R4</accession>
<dbReference type="AlphaFoldDB" id="A0A1Z4M0R4"/>
<gene>
    <name evidence="1" type="ORF">NIES267_65900</name>
</gene>
<sequence>MSHCQAEVSFDNNEENLDKMLWKFVVGTLVLPCCLGLETASATLRKDVSMSLGSEKLELLSNAGETTPAINQNDFKISHHKRRYRKRHHYKRRHYQRRNYHPNYRRVNYRDNYQDCPDYRGRRSNYRPNYYRREAYPMNDMIYRRHYYRRH</sequence>
<protein>
    <submittedName>
        <fullName evidence="1">Uncharacterized protein</fullName>
    </submittedName>
</protein>
<dbReference type="Proteomes" id="UP000218418">
    <property type="component" value="Chromosome"/>
</dbReference>
<evidence type="ECO:0000313" key="2">
    <source>
        <dbReference type="Proteomes" id="UP000218418"/>
    </source>
</evidence>
<organism evidence="1 2">
    <name type="scientific">Calothrix parasitica NIES-267</name>
    <dbReference type="NCBI Taxonomy" id="1973488"/>
    <lineage>
        <taxon>Bacteria</taxon>
        <taxon>Bacillati</taxon>
        <taxon>Cyanobacteriota</taxon>
        <taxon>Cyanophyceae</taxon>
        <taxon>Nostocales</taxon>
        <taxon>Calotrichaceae</taxon>
        <taxon>Calothrix</taxon>
    </lineage>
</organism>
<dbReference type="EMBL" id="AP018227">
    <property type="protein sequence ID" value="BAY87079.1"/>
    <property type="molecule type" value="Genomic_DNA"/>
</dbReference>
<name>A0A1Z4M0R4_9CYAN</name>